<keyword evidence="5" id="KW-1133">Transmembrane helix</keyword>
<dbReference type="SUPFAM" id="SSF55785">
    <property type="entry name" value="PYP-like sensor domain (PAS domain)"/>
    <property type="match status" value="2"/>
</dbReference>
<dbReference type="PROSITE" id="PS50112">
    <property type="entry name" value="PAS"/>
    <property type="match status" value="1"/>
</dbReference>
<reference evidence="9" key="1">
    <citation type="submission" date="2020-10" db="EMBL/GenBank/DDBJ databases">
        <authorList>
            <person name="Gilroy R."/>
        </authorList>
    </citation>
    <scope>NUCLEOTIDE SEQUENCE</scope>
    <source>
        <strain evidence="9">ChiW3-316</strain>
    </source>
</reference>
<name>A0A9D1M245_9PROT</name>
<dbReference type="PRINTS" id="PR00344">
    <property type="entry name" value="BCTRLSENSOR"/>
</dbReference>
<evidence type="ECO:0000313" key="10">
    <source>
        <dbReference type="Proteomes" id="UP000824107"/>
    </source>
</evidence>
<dbReference type="InterPro" id="IPR011006">
    <property type="entry name" value="CheY-like_superfamily"/>
</dbReference>
<dbReference type="Pfam" id="PF08448">
    <property type="entry name" value="PAS_4"/>
    <property type="match status" value="1"/>
</dbReference>
<dbReference type="InterPro" id="IPR001789">
    <property type="entry name" value="Sig_transdc_resp-reg_receiver"/>
</dbReference>
<dbReference type="EC" id="2.7.13.3" evidence="2"/>
<dbReference type="SMART" id="SM00387">
    <property type="entry name" value="HATPase_c"/>
    <property type="match status" value="1"/>
</dbReference>
<dbReference type="PANTHER" id="PTHR43065">
    <property type="entry name" value="SENSOR HISTIDINE KINASE"/>
    <property type="match status" value="1"/>
</dbReference>
<feature type="domain" description="Response regulatory" evidence="7">
    <location>
        <begin position="764"/>
        <end position="879"/>
    </location>
</feature>
<evidence type="ECO:0000256" key="4">
    <source>
        <dbReference type="PROSITE-ProRule" id="PRU00169"/>
    </source>
</evidence>
<dbReference type="CDD" id="cd00130">
    <property type="entry name" value="PAS"/>
    <property type="match status" value="2"/>
</dbReference>
<dbReference type="NCBIfam" id="TIGR00229">
    <property type="entry name" value="sensory_box"/>
    <property type="match status" value="1"/>
</dbReference>
<dbReference type="Gene3D" id="3.40.50.2300">
    <property type="match status" value="1"/>
</dbReference>
<proteinExistence type="predicted"/>
<dbReference type="Pfam" id="PF13426">
    <property type="entry name" value="PAS_9"/>
    <property type="match status" value="1"/>
</dbReference>
<feature type="domain" description="PAS" evidence="8">
    <location>
        <begin position="216"/>
        <end position="271"/>
    </location>
</feature>
<evidence type="ECO:0000256" key="1">
    <source>
        <dbReference type="ARBA" id="ARBA00000085"/>
    </source>
</evidence>
<dbReference type="Proteomes" id="UP000824107">
    <property type="component" value="Unassembled WGS sequence"/>
</dbReference>
<dbReference type="Pfam" id="PF00512">
    <property type="entry name" value="HisKA"/>
    <property type="match status" value="1"/>
</dbReference>
<dbReference type="PANTHER" id="PTHR43065:SF42">
    <property type="entry name" value="TWO-COMPONENT SENSOR PPRA"/>
    <property type="match status" value="1"/>
</dbReference>
<evidence type="ECO:0000313" key="9">
    <source>
        <dbReference type="EMBL" id="HIU52483.1"/>
    </source>
</evidence>
<keyword evidence="3 4" id="KW-0597">Phosphoprotein</keyword>
<dbReference type="Gene3D" id="3.30.565.10">
    <property type="entry name" value="Histidine kinase-like ATPase, C-terminal domain"/>
    <property type="match status" value="1"/>
</dbReference>
<dbReference type="Pfam" id="PF02518">
    <property type="entry name" value="HATPase_c"/>
    <property type="match status" value="1"/>
</dbReference>
<dbReference type="Gene3D" id="1.10.287.130">
    <property type="match status" value="1"/>
</dbReference>
<dbReference type="EMBL" id="DVNC01000002">
    <property type="protein sequence ID" value="HIU52483.1"/>
    <property type="molecule type" value="Genomic_DNA"/>
</dbReference>
<gene>
    <name evidence="9" type="ORF">IAD20_00190</name>
</gene>
<evidence type="ECO:0000259" key="8">
    <source>
        <dbReference type="PROSITE" id="PS50112"/>
    </source>
</evidence>
<dbReference type="PROSITE" id="PS50109">
    <property type="entry name" value="HIS_KIN"/>
    <property type="match status" value="1"/>
</dbReference>
<dbReference type="InterPro" id="IPR004358">
    <property type="entry name" value="Sig_transdc_His_kin-like_C"/>
</dbReference>
<dbReference type="InterPro" id="IPR035965">
    <property type="entry name" value="PAS-like_dom_sf"/>
</dbReference>
<dbReference type="SUPFAM" id="SSF55874">
    <property type="entry name" value="ATPase domain of HSP90 chaperone/DNA topoisomerase II/histidine kinase"/>
    <property type="match status" value="1"/>
</dbReference>
<evidence type="ECO:0000256" key="2">
    <source>
        <dbReference type="ARBA" id="ARBA00012438"/>
    </source>
</evidence>
<dbReference type="InterPro" id="IPR036097">
    <property type="entry name" value="HisK_dim/P_sf"/>
</dbReference>
<dbReference type="InterPro" id="IPR036890">
    <property type="entry name" value="HATPase_C_sf"/>
</dbReference>
<evidence type="ECO:0000259" key="6">
    <source>
        <dbReference type="PROSITE" id="PS50109"/>
    </source>
</evidence>
<feature type="modified residue" description="4-aspartylphosphate" evidence="4">
    <location>
        <position position="814"/>
    </location>
</feature>
<dbReference type="PROSITE" id="PS50110">
    <property type="entry name" value="RESPONSE_REGULATORY"/>
    <property type="match status" value="1"/>
</dbReference>
<dbReference type="FunFam" id="1.10.287.130:FF:000037">
    <property type="entry name" value="Hybrid sensor histidine kinase/response regulator"/>
    <property type="match status" value="1"/>
</dbReference>
<evidence type="ECO:0000259" key="7">
    <source>
        <dbReference type="PROSITE" id="PS50110"/>
    </source>
</evidence>
<dbReference type="InterPro" id="IPR005467">
    <property type="entry name" value="His_kinase_dom"/>
</dbReference>
<reference evidence="9" key="2">
    <citation type="journal article" date="2021" name="PeerJ">
        <title>Extensive microbial diversity within the chicken gut microbiome revealed by metagenomics and culture.</title>
        <authorList>
            <person name="Gilroy R."/>
            <person name="Ravi A."/>
            <person name="Getino M."/>
            <person name="Pursley I."/>
            <person name="Horton D.L."/>
            <person name="Alikhan N.F."/>
            <person name="Baker D."/>
            <person name="Gharbi K."/>
            <person name="Hall N."/>
            <person name="Watson M."/>
            <person name="Adriaenssens E.M."/>
            <person name="Foster-Nyarko E."/>
            <person name="Jarju S."/>
            <person name="Secka A."/>
            <person name="Antonio M."/>
            <person name="Oren A."/>
            <person name="Chaudhuri R.R."/>
            <person name="La Ragione R."/>
            <person name="Hildebrand F."/>
            <person name="Pallen M.J."/>
        </authorList>
    </citation>
    <scope>NUCLEOTIDE SEQUENCE</scope>
    <source>
        <strain evidence="9">ChiW3-316</strain>
    </source>
</reference>
<dbReference type="SMART" id="SM00388">
    <property type="entry name" value="HisKA"/>
    <property type="match status" value="1"/>
</dbReference>
<dbReference type="SUPFAM" id="SSF47384">
    <property type="entry name" value="Homodimeric domain of signal transducing histidine kinase"/>
    <property type="match status" value="1"/>
</dbReference>
<comment type="catalytic activity">
    <reaction evidence="1">
        <text>ATP + protein L-histidine = ADP + protein N-phospho-L-histidine.</text>
        <dbReference type="EC" id="2.7.13.3"/>
    </reaction>
</comment>
<feature type="domain" description="Histidine kinase" evidence="6">
    <location>
        <begin position="474"/>
        <end position="699"/>
    </location>
</feature>
<keyword evidence="5" id="KW-0472">Membrane</keyword>
<dbReference type="InterPro" id="IPR003661">
    <property type="entry name" value="HisK_dim/P_dom"/>
</dbReference>
<evidence type="ECO:0000256" key="5">
    <source>
        <dbReference type="SAM" id="Phobius"/>
    </source>
</evidence>
<dbReference type="Gene3D" id="3.30.450.20">
    <property type="entry name" value="PAS domain"/>
    <property type="match status" value="2"/>
</dbReference>
<protein>
    <recommendedName>
        <fullName evidence="2">histidine kinase</fullName>
        <ecNumber evidence="2">2.7.13.3</ecNumber>
    </recommendedName>
</protein>
<keyword evidence="5" id="KW-0812">Transmembrane</keyword>
<dbReference type="SUPFAM" id="SSF52172">
    <property type="entry name" value="CheY-like"/>
    <property type="match status" value="1"/>
</dbReference>
<dbReference type="Pfam" id="PF00072">
    <property type="entry name" value="Response_reg"/>
    <property type="match status" value="1"/>
</dbReference>
<comment type="caution">
    <text evidence="9">The sequence shown here is derived from an EMBL/GenBank/DDBJ whole genome shotgun (WGS) entry which is preliminary data.</text>
</comment>
<dbReference type="InterPro" id="IPR013656">
    <property type="entry name" value="PAS_4"/>
</dbReference>
<sequence length="882" mass="99438">MLCSLRTPRPDKLLQKRLIWLAYALIGLTVALVLFLMYPEYRLLLVFTFILTTVCCLLQTIKTITAAEEAITYGGFANEIIRNDDEIIRIDNPDGEPVLQNEAAEEMFHGEALLAYLEKHLSAQDANRTAFHRLKAACADLTREKVTLALNQRHDDAKIFASEEWFTISVKPLYLKKTDIFEGRFSVKAIKKYTYLLWRIEDITARKNMEQVFQEERKSLHDFLDYLPVGLYTCNEDYRIEYCNHAFANSLGYDREEITGENLWRFLSPHSELPAKQPLWRGNLYLIGADNESKEYFVAQESFRDDKNIKFRGATVKDIPSDRDLKQNLEHSLDEISWLFNFAPVGIAFVSREGEIKDCNAAVEKFLDRSKPQIINHRIFDYIRAEDVEILKREIRAVNGTSQLSKALDVHITLDKIERIATVYLSPMQKLHSTHPEQIDGIVIYLIDATQQKNLEMQFAQAQKMQAMGQLAGGVAHDFNNLLTAMIGFCDLLLQRHGVGDPSFTDLIQIKQNANRAAGLVRQLLAFSRKQPLKPKLIDVTENFVELSHMLKRILGEQITLKFCHGSDLGFIRVDPVQFSQVIINLAVNAKDAINGNGTLTIATRVETLAAPYQFGADTIKPGEFVVIDVTDTGCGIPKENLSRIFEPFFSTKQNIVGSGTGLGLAMVYGIVRQTEGFIKVNSILGKGTTFSIHLPRFDSNADEDEIPDQDAKEPITAKDGTPVLTVREKRTSPVAVNQKLIFGLNVSAIDRGQNTGPQDENIRILFVEDEDSVRTFAMRALKKKGYEVIGCNSAENALEQLEKDTAFNLLITDMVMPGMSGAELAGIVRRKIPAIKIILASGYSEEIARRELASSQDFEFMAKPFSLGDLTKKVFDVLNQK</sequence>
<dbReference type="InterPro" id="IPR000014">
    <property type="entry name" value="PAS"/>
</dbReference>
<organism evidence="9 10">
    <name type="scientific">Candidatus Scatocola faecipullorum</name>
    <dbReference type="NCBI Taxonomy" id="2840917"/>
    <lineage>
        <taxon>Bacteria</taxon>
        <taxon>Pseudomonadati</taxon>
        <taxon>Pseudomonadota</taxon>
        <taxon>Alphaproteobacteria</taxon>
        <taxon>Rhodospirillales</taxon>
        <taxon>Rhodospirillaceae</taxon>
        <taxon>Rhodospirillaceae incertae sedis</taxon>
        <taxon>Candidatus Scatocola</taxon>
    </lineage>
</organism>
<dbReference type="InterPro" id="IPR003594">
    <property type="entry name" value="HATPase_dom"/>
</dbReference>
<dbReference type="CDD" id="cd00082">
    <property type="entry name" value="HisKA"/>
    <property type="match status" value="1"/>
</dbReference>
<feature type="transmembrane region" description="Helical" evidence="5">
    <location>
        <begin position="18"/>
        <end position="36"/>
    </location>
</feature>
<dbReference type="AlphaFoldDB" id="A0A9D1M245"/>
<accession>A0A9D1M245</accession>
<dbReference type="SMART" id="SM00091">
    <property type="entry name" value="PAS"/>
    <property type="match status" value="2"/>
</dbReference>
<evidence type="ECO:0000256" key="3">
    <source>
        <dbReference type="ARBA" id="ARBA00022553"/>
    </source>
</evidence>
<dbReference type="GO" id="GO:0000155">
    <property type="term" value="F:phosphorelay sensor kinase activity"/>
    <property type="evidence" value="ECO:0007669"/>
    <property type="project" value="InterPro"/>
</dbReference>
<dbReference type="SMART" id="SM00448">
    <property type="entry name" value="REC"/>
    <property type="match status" value="1"/>
</dbReference>